<dbReference type="PANTHER" id="PTHR38590:SF1">
    <property type="entry name" value="BLL0828 PROTEIN"/>
    <property type="match status" value="1"/>
</dbReference>
<proteinExistence type="predicted"/>
<name>A0A1G7V2G2_9PROT</name>
<dbReference type="SUPFAM" id="SSF52980">
    <property type="entry name" value="Restriction endonuclease-like"/>
    <property type="match status" value="1"/>
</dbReference>
<dbReference type="STRING" id="1082479.SAMN05216241_11923"/>
<protein>
    <recommendedName>
        <fullName evidence="1">DUF559 domain-containing protein</fullName>
    </recommendedName>
</protein>
<dbReference type="InterPro" id="IPR011335">
    <property type="entry name" value="Restrct_endonuc-II-like"/>
</dbReference>
<dbReference type="PANTHER" id="PTHR38590">
    <property type="entry name" value="BLL0828 PROTEIN"/>
    <property type="match status" value="1"/>
</dbReference>
<dbReference type="EMBL" id="FNCE01000019">
    <property type="protein sequence ID" value="SDG53559.1"/>
    <property type="molecule type" value="Genomic_DNA"/>
</dbReference>
<dbReference type="Pfam" id="PF04480">
    <property type="entry name" value="DUF559"/>
    <property type="match status" value="1"/>
</dbReference>
<dbReference type="AlphaFoldDB" id="A0A1G7V2G2"/>
<evidence type="ECO:0000313" key="2">
    <source>
        <dbReference type="EMBL" id="SDG53559.1"/>
    </source>
</evidence>
<dbReference type="CDD" id="cd01038">
    <property type="entry name" value="Endonuclease_DUF559"/>
    <property type="match status" value="1"/>
</dbReference>
<evidence type="ECO:0000259" key="1">
    <source>
        <dbReference type="Pfam" id="PF04480"/>
    </source>
</evidence>
<dbReference type="Proteomes" id="UP000199415">
    <property type="component" value="Unassembled WGS sequence"/>
</dbReference>
<dbReference type="InterPro" id="IPR047216">
    <property type="entry name" value="Endonuclease_DUF559_bact"/>
</dbReference>
<keyword evidence="3" id="KW-1185">Reference proteome</keyword>
<evidence type="ECO:0000313" key="3">
    <source>
        <dbReference type="Proteomes" id="UP000199415"/>
    </source>
</evidence>
<feature type="domain" description="DUF559" evidence="1">
    <location>
        <begin position="2"/>
        <end position="88"/>
    </location>
</feature>
<dbReference type="InterPro" id="IPR007569">
    <property type="entry name" value="DUF559"/>
</dbReference>
<accession>A0A1G7V2G2</accession>
<reference evidence="2 3" key="1">
    <citation type="submission" date="2016-10" db="EMBL/GenBank/DDBJ databases">
        <authorList>
            <person name="de Groot N.N."/>
        </authorList>
    </citation>
    <scope>NUCLEOTIDE SEQUENCE [LARGE SCALE GENOMIC DNA]</scope>
    <source>
        <strain evidence="2 3">DSM 25584</strain>
    </source>
</reference>
<organism evidence="2 3">
    <name type="scientific">Limimonas halophila</name>
    <dbReference type="NCBI Taxonomy" id="1082479"/>
    <lineage>
        <taxon>Bacteria</taxon>
        <taxon>Pseudomonadati</taxon>
        <taxon>Pseudomonadota</taxon>
        <taxon>Alphaproteobacteria</taxon>
        <taxon>Rhodospirillales</taxon>
        <taxon>Rhodovibrionaceae</taxon>
        <taxon>Limimonas</taxon>
    </lineage>
</organism>
<sequence>MLWRHVRRRQVDGVKFRREQPIGPYVVDFVCHAYRLVIEVDGGQHAAKREADAHRTRYLEACGFTVLRFWNNEVLEDPAAVVATIRRHMITS</sequence>
<gene>
    <name evidence="2" type="ORF">SAMN05216241_11923</name>
</gene>
<dbReference type="Gene3D" id="3.40.960.10">
    <property type="entry name" value="VSR Endonuclease"/>
    <property type="match status" value="1"/>
</dbReference>